<evidence type="ECO:0000313" key="7">
    <source>
        <dbReference type="EMBL" id="KAB2348845.1"/>
    </source>
</evidence>
<comment type="similarity">
    <text evidence="1">Belongs to the peptidase S33 family.</text>
</comment>
<feature type="domain" description="AB hydrolase-1" evidence="5">
    <location>
        <begin position="101"/>
        <end position="255"/>
    </location>
</feature>
<reference evidence="7 8" key="1">
    <citation type="submission" date="2019-09" db="EMBL/GenBank/DDBJ databases">
        <title>Actinomadura physcomitrii sp. nov., a novel actinomycete isolated from moss [Physcomitrium sphaericum (Ludw) Fuernr].</title>
        <authorList>
            <person name="Zhuang X."/>
            <person name="Liu C."/>
        </authorList>
    </citation>
    <scope>NUCLEOTIDE SEQUENCE [LARGE SCALE GENOMIC DNA]</scope>
    <source>
        <strain evidence="7 8">HMC1</strain>
    </source>
</reference>
<dbReference type="Gene3D" id="3.40.50.1820">
    <property type="entry name" value="alpha/beta hydrolase"/>
    <property type="match status" value="1"/>
</dbReference>
<dbReference type="PANTHER" id="PTHR43248">
    <property type="entry name" value="2-SUCCINYL-6-HYDROXY-2,4-CYCLOHEXADIENE-1-CARBOXYLATE SYNTHASE"/>
    <property type="match status" value="1"/>
</dbReference>
<dbReference type="InterPro" id="IPR013595">
    <property type="entry name" value="Pept_S33_TAP-like_C"/>
</dbReference>
<evidence type="ECO:0000256" key="2">
    <source>
        <dbReference type="ARBA" id="ARBA00022729"/>
    </source>
</evidence>
<feature type="chain" id="PRO_5039124078" evidence="4">
    <location>
        <begin position="23"/>
        <end position="508"/>
    </location>
</feature>
<feature type="signal peptide" evidence="4">
    <location>
        <begin position="1"/>
        <end position="22"/>
    </location>
</feature>
<proteinExistence type="inferred from homology"/>
<feature type="domain" description="Peptidase S33 tripeptidyl aminopeptidase-like C-terminal" evidence="6">
    <location>
        <begin position="405"/>
        <end position="506"/>
    </location>
</feature>
<dbReference type="EMBL" id="WBMT01000006">
    <property type="protein sequence ID" value="KAB2348845.1"/>
    <property type="molecule type" value="Genomic_DNA"/>
</dbReference>
<dbReference type="InterPro" id="IPR000073">
    <property type="entry name" value="AB_hydrolase_1"/>
</dbReference>
<evidence type="ECO:0000313" key="8">
    <source>
        <dbReference type="Proteomes" id="UP000468735"/>
    </source>
</evidence>
<dbReference type="Pfam" id="PF08386">
    <property type="entry name" value="Abhydrolase_4"/>
    <property type="match status" value="1"/>
</dbReference>
<evidence type="ECO:0000259" key="5">
    <source>
        <dbReference type="Pfam" id="PF00561"/>
    </source>
</evidence>
<keyword evidence="8" id="KW-1185">Reference proteome</keyword>
<dbReference type="OrthoDB" id="3930934at2"/>
<dbReference type="AlphaFoldDB" id="A0A6H9YNX0"/>
<sequence>MTITRKLIVAGAGLATAAGLVAVPGAATASAGGLARFHQQKIVWKDCTLGPGDEVGKELDKAGVRCADVTVPLDYAKPGGRTIKVAISRLAATGKADRIGTMLINGGGPGPAIDMPPYIRGLMGDAGTRYDLIGMDPRSIGRSAPVDCGWPAGTWIRSAGVDRRGFDRAVAFARDLADRCARVDPELMRNISTRNAARDIDVVRAVLGERKISYNGASYGTYLGAVYAQMFPGRLDRTLLDSGVDPATWGPGLLKTTGAANERALVGFADWAARRNAEYGLGATRKEVLDTVLGVIQASARRPLRVGAYAVDDNVLPSELFNLVGSDREADRSHMAASLKVFKEAAAGRPARPHERLAEELEFVLTGKESQYGSAQVALLCGDAAGERDPEAHWRDVQRSRARHPVFGAVAHNINPCAFWPYTPREEPTRISAELPSLVVGATGDTRTVYQSSLALHRLLGGSHMVTLRGADFHAPYQAAYGNACLNDQVNTYLGTGVLPRKNVVCEK</sequence>
<dbReference type="GO" id="GO:0016787">
    <property type="term" value="F:hydrolase activity"/>
    <property type="evidence" value="ECO:0007669"/>
    <property type="project" value="UniProtKB-KW"/>
</dbReference>
<accession>A0A6H9YNX0</accession>
<keyword evidence="2 4" id="KW-0732">Signal</keyword>
<name>A0A6H9YNX0_9ACTN</name>
<dbReference type="InterPro" id="IPR051601">
    <property type="entry name" value="Serine_prot/Carboxylest_S33"/>
</dbReference>
<dbReference type="PANTHER" id="PTHR43248:SF29">
    <property type="entry name" value="TRIPEPTIDYL AMINOPEPTIDASE"/>
    <property type="match status" value="1"/>
</dbReference>
<dbReference type="Pfam" id="PF00561">
    <property type="entry name" value="Abhydrolase_1"/>
    <property type="match status" value="1"/>
</dbReference>
<comment type="caution">
    <text evidence="7">The sequence shown here is derived from an EMBL/GenBank/DDBJ whole genome shotgun (WGS) entry which is preliminary data.</text>
</comment>
<evidence type="ECO:0000256" key="1">
    <source>
        <dbReference type="ARBA" id="ARBA00010088"/>
    </source>
</evidence>
<evidence type="ECO:0000256" key="4">
    <source>
        <dbReference type="SAM" id="SignalP"/>
    </source>
</evidence>
<dbReference type="SUPFAM" id="SSF53474">
    <property type="entry name" value="alpha/beta-Hydrolases"/>
    <property type="match status" value="1"/>
</dbReference>
<dbReference type="InterPro" id="IPR029058">
    <property type="entry name" value="AB_hydrolase_fold"/>
</dbReference>
<protein>
    <submittedName>
        <fullName evidence="7">Alpha/beta hydrolase</fullName>
    </submittedName>
</protein>
<keyword evidence="3 7" id="KW-0378">Hydrolase</keyword>
<evidence type="ECO:0000256" key="3">
    <source>
        <dbReference type="ARBA" id="ARBA00022801"/>
    </source>
</evidence>
<dbReference type="RefSeq" id="WP_151560620.1">
    <property type="nucleotide sequence ID" value="NZ_WBMT01000006.1"/>
</dbReference>
<gene>
    <name evidence="7" type="ORF">F8566_13815</name>
</gene>
<evidence type="ECO:0000259" key="6">
    <source>
        <dbReference type="Pfam" id="PF08386"/>
    </source>
</evidence>
<organism evidence="7 8">
    <name type="scientific">Actinomadura rudentiformis</name>
    <dbReference type="NCBI Taxonomy" id="359158"/>
    <lineage>
        <taxon>Bacteria</taxon>
        <taxon>Bacillati</taxon>
        <taxon>Actinomycetota</taxon>
        <taxon>Actinomycetes</taxon>
        <taxon>Streptosporangiales</taxon>
        <taxon>Thermomonosporaceae</taxon>
        <taxon>Actinomadura</taxon>
    </lineage>
</organism>
<dbReference type="Proteomes" id="UP000468735">
    <property type="component" value="Unassembled WGS sequence"/>
</dbReference>